<keyword evidence="1" id="KW-0472">Membrane</keyword>
<dbReference type="Proteomes" id="UP000029507">
    <property type="component" value="Chromosome"/>
</dbReference>
<accession>A0A089N8D0</accession>
<evidence type="ECO:0008006" key="4">
    <source>
        <dbReference type="Google" id="ProtNLM"/>
    </source>
</evidence>
<evidence type="ECO:0000313" key="2">
    <source>
        <dbReference type="EMBL" id="AIQ65044.1"/>
    </source>
</evidence>
<name>A0A089N8D0_9BACL</name>
<keyword evidence="1" id="KW-1133">Transmembrane helix</keyword>
<proteinExistence type="predicted"/>
<gene>
    <name evidence="2" type="ORF">PSTEL_19905</name>
</gene>
<keyword evidence="1" id="KW-0812">Transmembrane</keyword>
<evidence type="ECO:0000256" key="1">
    <source>
        <dbReference type="SAM" id="Phobius"/>
    </source>
</evidence>
<reference evidence="2 3" key="1">
    <citation type="submission" date="2014-08" db="EMBL/GenBank/DDBJ databases">
        <title>Comparative genomics of the Paenibacillus odorifer group.</title>
        <authorList>
            <person name="den Bakker H.C."/>
            <person name="Tsai Y.-C."/>
            <person name="Martin N."/>
            <person name="Korlach J."/>
            <person name="Wiedmann M."/>
        </authorList>
    </citation>
    <scope>NUCLEOTIDE SEQUENCE [LARGE SCALE GENOMIC DNA]</scope>
    <source>
        <strain evidence="2 3">DSM 14472</strain>
    </source>
</reference>
<dbReference type="HOGENOM" id="CLU_1925520_0_0_9"/>
<dbReference type="EMBL" id="CP009286">
    <property type="protein sequence ID" value="AIQ65044.1"/>
    <property type="molecule type" value="Genomic_DNA"/>
</dbReference>
<dbReference type="KEGG" id="pste:PSTEL_19905"/>
<feature type="transmembrane region" description="Helical" evidence="1">
    <location>
        <begin position="93"/>
        <end position="115"/>
    </location>
</feature>
<evidence type="ECO:0000313" key="3">
    <source>
        <dbReference type="Proteomes" id="UP000029507"/>
    </source>
</evidence>
<dbReference type="STRING" id="169760.PSTEL_19905"/>
<organism evidence="2 3">
    <name type="scientific">Paenibacillus stellifer</name>
    <dbReference type="NCBI Taxonomy" id="169760"/>
    <lineage>
        <taxon>Bacteria</taxon>
        <taxon>Bacillati</taxon>
        <taxon>Bacillota</taxon>
        <taxon>Bacilli</taxon>
        <taxon>Bacillales</taxon>
        <taxon>Paenibacillaceae</taxon>
        <taxon>Paenibacillus</taxon>
    </lineage>
</organism>
<keyword evidence="3" id="KW-1185">Reference proteome</keyword>
<dbReference type="AlphaFoldDB" id="A0A089N8D0"/>
<protein>
    <recommendedName>
        <fullName evidence="4">ABC3 transporter permease protein domain-containing protein</fullName>
    </recommendedName>
</protein>
<sequence>MAINALVKMTEANRNILYIFSGITGTITITLFLWSINASIKKNFDIYKVLLISGASMSQLSKVTRNQFMVCFGLSSLIPLVLIFSLINNSSNIIIIYFLVILIIFVLFTYIIHYFTRHIFKRLDIIQHLKG</sequence>
<feature type="transmembrane region" description="Helical" evidence="1">
    <location>
        <begin position="68"/>
        <end position="87"/>
    </location>
</feature>
<feature type="transmembrane region" description="Helical" evidence="1">
    <location>
        <begin position="16"/>
        <end position="36"/>
    </location>
</feature>